<dbReference type="InterPro" id="IPR006839">
    <property type="entry name" value="DarP"/>
</dbReference>
<organism evidence="5 6">
    <name type="scientific">Candidatus Methylopumilus planktonicus</name>
    <dbReference type="NCBI Taxonomy" id="1581557"/>
    <lineage>
        <taxon>Bacteria</taxon>
        <taxon>Pseudomonadati</taxon>
        <taxon>Pseudomonadota</taxon>
        <taxon>Betaproteobacteria</taxon>
        <taxon>Nitrosomonadales</taxon>
        <taxon>Methylophilaceae</taxon>
        <taxon>Candidatus Methylopumilus</taxon>
    </lineage>
</organism>
<dbReference type="RefSeq" id="WP_046488668.1">
    <property type="nucleotide sequence ID" value="NZ_LN827929.1"/>
</dbReference>
<keyword evidence="4" id="KW-0694">RNA-binding</keyword>
<keyword evidence="3" id="KW-0699">rRNA-binding</keyword>
<gene>
    <name evidence="5" type="ORF">BN1208_1114</name>
</gene>
<name>A0A0D6EWA8_9PROT</name>
<dbReference type="SUPFAM" id="SSF158710">
    <property type="entry name" value="PSPTO4464-like"/>
    <property type="match status" value="1"/>
</dbReference>
<dbReference type="OrthoDB" id="5293604at2"/>
<reference evidence="6" key="1">
    <citation type="submission" date="2014-12" db="EMBL/GenBank/DDBJ databases">
        <authorList>
            <person name="Salcher M.M."/>
        </authorList>
    </citation>
    <scope>NUCLEOTIDE SEQUENCE [LARGE SCALE GENOMIC DNA]</scope>
    <source>
        <strain evidence="6">MMS-10A-171</strain>
    </source>
</reference>
<dbReference type="STRING" id="1581557.BN1208_1114"/>
<sequence>MAKDKDLENTTVSRTQLKLEAEKLQSLGLKLCELSVSKLKALTLPPDLFEAILAMQKIKSNGAKRRQSQYIGKLMRKFDATELNTIMTFWDQQEIKEKQHFHNIELWRKKLVEEPGSVNDFLIKFPTEEKLILLNTIKEAVEEKSKDKAPKYNRELFKLIKKIIEN</sequence>
<dbReference type="GO" id="GO:0019843">
    <property type="term" value="F:rRNA binding"/>
    <property type="evidence" value="ECO:0007669"/>
    <property type="project" value="UniProtKB-KW"/>
</dbReference>
<dbReference type="HOGENOM" id="CLU_106757_2_0_4"/>
<dbReference type="InterPro" id="IPR023153">
    <property type="entry name" value="DarP_sf"/>
</dbReference>
<dbReference type="GO" id="GO:0042254">
    <property type="term" value="P:ribosome biogenesis"/>
    <property type="evidence" value="ECO:0007669"/>
    <property type="project" value="UniProtKB-KW"/>
</dbReference>
<keyword evidence="1" id="KW-0963">Cytoplasm</keyword>
<evidence type="ECO:0000256" key="1">
    <source>
        <dbReference type="ARBA" id="ARBA00022490"/>
    </source>
</evidence>
<keyword evidence="6" id="KW-1185">Reference proteome</keyword>
<dbReference type="GO" id="GO:0005829">
    <property type="term" value="C:cytosol"/>
    <property type="evidence" value="ECO:0007669"/>
    <property type="project" value="TreeGrafter"/>
</dbReference>
<dbReference type="PANTHER" id="PTHR38101:SF1">
    <property type="entry name" value="UPF0307 PROTEIN YJGA"/>
    <property type="match status" value="1"/>
</dbReference>
<dbReference type="CDD" id="cd16331">
    <property type="entry name" value="YjgA-like"/>
    <property type="match status" value="1"/>
</dbReference>
<dbReference type="EMBL" id="LN827929">
    <property type="protein sequence ID" value="CEZ19995.1"/>
    <property type="molecule type" value="Genomic_DNA"/>
</dbReference>
<dbReference type="PIRSF" id="PIRSF016183">
    <property type="entry name" value="UCP016183"/>
    <property type="match status" value="1"/>
</dbReference>
<evidence type="ECO:0000256" key="3">
    <source>
        <dbReference type="ARBA" id="ARBA00022730"/>
    </source>
</evidence>
<dbReference type="KEGG" id="mbat:BN1208_1114"/>
<evidence type="ECO:0008006" key="7">
    <source>
        <dbReference type="Google" id="ProtNLM"/>
    </source>
</evidence>
<dbReference type="NCBIfam" id="NF003593">
    <property type="entry name" value="PRK05255.1-1"/>
    <property type="match status" value="1"/>
</dbReference>
<dbReference type="AlphaFoldDB" id="A0A0D6EWA8"/>
<evidence type="ECO:0000313" key="6">
    <source>
        <dbReference type="Proteomes" id="UP000064007"/>
    </source>
</evidence>
<proteinExistence type="predicted"/>
<evidence type="ECO:0000313" key="5">
    <source>
        <dbReference type="EMBL" id="CEZ19995.1"/>
    </source>
</evidence>
<dbReference type="Pfam" id="PF04751">
    <property type="entry name" value="DarP"/>
    <property type="match status" value="1"/>
</dbReference>
<keyword evidence="2" id="KW-0690">Ribosome biogenesis</keyword>
<accession>A0A0D6EWA8</accession>
<evidence type="ECO:0000256" key="2">
    <source>
        <dbReference type="ARBA" id="ARBA00022517"/>
    </source>
</evidence>
<dbReference type="Proteomes" id="UP000064007">
    <property type="component" value="Chromosome 1"/>
</dbReference>
<dbReference type="Gene3D" id="1.10.60.30">
    <property type="entry name" value="PSPTO4464-like domains"/>
    <property type="match status" value="2"/>
</dbReference>
<protein>
    <recommendedName>
        <fullName evidence="7">DUF615 domain-containing protein</fullName>
    </recommendedName>
</protein>
<dbReference type="PANTHER" id="PTHR38101">
    <property type="entry name" value="UPF0307 PROTEIN YJGA"/>
    <property type="match status" value="1"/>
</dbReference>
<evidence type="ECO:0000256" key="4">
    <source>
        <dbReference type="ARBA" id="ARBA00022884"/>
    </source>
</evidence>